<protein>
    <submittedName>
        <fullName evidence="2">Ypt/Rab-GAP domain of gyp1p superfamily protein</fullName>
    </submittedName>
</protein>
<feature type="compositionally biased region" description="Polar residues" evidence="1">
    <location>
        <begin position="63"/>
        <end position="76"/>
    </location>
</feature>
<dbReference type="AlphaFoldDB" id="A0AAD8HRE2"/>
<proteinExistence type="predicted"/>
<dbReference type="EMBL" id="JAUIZM010000008">
    <property type="protein sequence ID" value="KAK1371975.1"/>
    <property type="molecule type" value="Genomic_DNA"/>
</dbReference>
<sequence>MISLTALHKAASIADSSPASLPLPLRVEPKPKSGIRQQDLLKKVVEVKPKRPRVSSPRDEKNATVSTTIERSTNSKAEAKQGEKVSPSVGSIKTKDNRDNPVKSLLVAYVNSDSDED</sequence>
<name>A0AAD8HRE2_9APIA</name>
<evidence type="ECO:0000256" key="1">
    <source>
        <dbReference type="SAM" id="MobiDB-lite"/>
    </source>
</evidence>
<dbReference type="Proteomes" id="UP001237642">
    <property type="component" value="Unassembled WGS sequence"/>
</dbReference>
<organism evidence="2 3">
    <name type="scientific">Heracleum sosnowskyi</name>
    <dbReference type="NCBI Taxonomy" id="360622"/>
    <lineage>
        <taxon>Eukaryota</taxon>
        <taxon>Viridiplantae</taxon>
        <taxon>Streptophyta</taxon>
        <taxon>Embryophyta</taxon>
        <taxon>Tracheophyta</taxon>
        <taxon>Spermatophyta</taxon>
        <taxon>Magnoliopsida</taxon>
        <taxon>eudicotyledons</taxon>
        <taxon>Gunneridae</taxon>
        <taxon>Pentapetalae</taxon>
        <taxon>asterids</taxon>
        <taxon>campanulids</taxon>
        <taxon>Apiales</taxon>
        <taxon>Apiaceae</taxon>
        <taxon>Apioideae</taxon>
        <taxon>apioid superclade</taxon>
        <taxon>Tordylieae</taxon>
        <taxon>Tordyliinae</taxon>
        <taxon>Heracleum</taxon>
    </lineage>
</organism>
<evidence type="ECO:0000313" key="2">
    <source>
        <dbReference type="EMBL" id="KAK1371975.1"/>
    </source>
</evidence>
<feature type="region of interest" description="Disordered" evidence="1">
    <location>
        <begin position="11"/>
        <end position="117"/>
    </location>
</feature>
<gene>
    <name evidence="2" type="ORF">POM88_038067</name>
</gene>
<keyword evidence="3" id="KW-1185">Reference proteome</keyword>
<reference evidence="2" key="2">
    <citation type="submission" date="2023-05" db="EMBL/GenBank/DDBJ databases">
        <authorList>
            <person name="Schelkunov M.I."/>
        </authorList>
    </citation>
    <scope>NUCLEOTIDE SEQUENCE</scope>
    <source>
        <strain evidence="2">Hsosn_3</strain>
        <tissue evidence="2">Leaf</tissue>
    </source>
</reference>
<reference evidence="2" key="1">
    <citation type="submission" date="2023-02" db="EMBL/GenBank/DDBJ databases">
        <title>Genome of toxic invasive species Heracleum sosnowskyi carries increased number of genes despite the absence of recent whole-genome duplications.</title>
        <authorList>
            <person name="Schelkunov M."/>
            <person name="Shtratnikova V."/>
            <person name="Makarenko M."/>
            <person name="Klepikova A."/>
            <person name="Omelchenko D."/>
            <person name="Novikova G."/>
            <person name="Obukhova E."/>
            <person name="Bogdanov V."/>
            <person name="Penin A."/>
            <person name="Logacheva M."/>
        </authorList>
    </citation>
    <scope>NUCLEOTIDE SEQUENCE</scope>
    <source>
        <strain evidence="2">Hsosn_3</strain>
        <tissue evidence="2">Leaf</tissue>
    </source>
</reference>
<dbReference type="PANTHER" id="PTHR37202">
    <property type="entry name" value="ANKYRIN REPEAT PROTEIN"/>
    <property type="match status" value="1"/>
</dbReference>
<accession>A0AAD8HRE2</accession>
<comment type="caution">
    <text evidence="2">The sequence shown here is derived from an EMBL/GenBank/DDBJ whole genome shotgun (WGS) entry which is preliminary data.</text>
</comment>
<feature type="compositionally biased region" description="Basic and acidic residues" evidence="1">
    <location>
        <begin position="39"/>
        <end position="49"/>
    </location>
</feature>
<dbReference type="PANTHER" id="PTHR37202:SF1">
    <property type="entry name" value="ANKYRIN REPEAT PROTEIN"/>
    <property type="match status" value="1"/>
</dbReference>
<evidence type="ECO:0000313" key="3">
    <source>
        <dbReference type="Proteomes" id="UP001237642"/>
    </source>
</evidence>